<dbReference type="InterPro" id="IPR050276">
    <property type="entry name" value="MshD_Acetyltransferase"/>
</dbReference>
<dbReference type="Pfam" id="PF00583">
    <property type="entry name" value="Acetyltransf_1"/>
    <property type="match status" value="1"/>
</dbReference>
<dbReference type="GO" id="GO:0016747">
    <property type="term" value="F:acyltransferase activity, transferring groups other than amino-acyl groups"/>
    <property type="evidence" value="ECO:0007669"/>
    <property type="project" value="InterPro"/>
</dbReference>
<comment type="caution">
    <text evidence="2">The sequence shown here is derived from an EMBL/GenBank/DDBJ whole genome shotgun (WGS) entry which is preliminary data.</text>
</comment>
<name>A0A133N6U0_CLOPF</name>
<dbReference type="CDD" id="cd04301">
    <property type="entry name" value="NAT_SF"/>
    <property type="match status" value="1"/>
</dbReference>
<evidence type="ECO:0000313" key="3">
    <source>
        <dbReference type="Proteomes" id="UP000070646"/>
    </source>
</evidence>
<organism evidence="2 3">
    <name type="scientific">Clostridium perfringens</name>
    <dbReference type="NCBI Taxonomy" id="1502"/>
    <lineage>
        <taxon>Bacteria</taxon>
        <taxon>Bacillati</taxon>
        <taxon>Bacillota</taxon>
        <taxon>Clostridia</taxon>
        <taxon>Eubacteriales</taxon>
        <taxon>Clostridiaceae</taxon>
        <taxon>Clostridium</taxon>
    </lineage>
</organism>
<accession>A0A133N6U0</accession>
<dbReference type="InterPro" id="IPR016181">
    <property type="entry name" value="Acyl_CoA_acyltransferase"/>
</dbReference>
<proteinExistence type="predicted"/>
<dbReference type="AlphaFoldDB" id="A0A133N6U0"/>
<gene>
    <name evidence="2" type="ORF">HMPREF3222_01528</name>
</gene>
<dbReference type="Proteomes" id="UP000070646">
    <property type="component" value="Unassembled WGS sequence"/>
</dbReference>
<keyword evidence="2" id="KW-0808">Transferase</keyword>
<protein>
    <submittedName>
        <fullName evidence="2">Acetyltransferase, GNAT family</fullName>
    </submittedName>
</protein>
<dbReference type="EMBL" id="LRPU01000071">
    <property type="protein sequence ID" value="KXA12021.1"/>
    <property type="molecule type" value="Genomic_DNA"/>
</dbReference>
<feature type="domain" description="N-acetyltransferase" evidence="1">
    <location>
        <begin position="10"/>
        <end position="164"/>
    </location>
</feature>
<dbReference type="PATRIC" id="fig|1502.174.peg.1539"/>
<dbReference type="Gene3D" id="3.40.630.30">
    <property type="match status" value="1"/>
</dbReference>
<reference evidence="2 3" key="1">
    <citation type="submission" date="2016-01" db="EMBL/GenBank/DDBJ databases">
        <authorList>
            <person name="Oliw E.H."/>
        </authorList>
    </citation>
    <scope>NUCLEOTIDE SEQUENCE [LARGE SCALE GENOMIC DNA]</scope>
    <source>
        <strain evidence="2 3">MJR7757A</strain>
    </source>
</reference>
<sequence length="186" mass="21074">MRRDVIFMKVIVRKESEQDHKTVELLVEEAFKNAEYSDHMEHVLVSKLRKGENFIDGLSLVAEKEGEIVGHILLTKANIENETEKYETLALAPVSVLPKYQGIGIGGELIREGMRMAKELGYNSIIVLGHDKYYPKFGFKKAGTWGIKAPFEVPEENFMAIELNEEALKNISGVVRYANEFLADNN</sequence>
<dbReference type="InterPro" id="IPR000182">
    <property type="entry name" value="GNAT_dom"/>
</dbReference>
<evidence type="ECO:0000313" key="2">
    <source>
        <dbReference type="EMBL" id="KXA12021.1"/>
    </source>
</evidence>
<dbReference type="SUPFAM" id="SSF55729">
    <property type="entry name" value="Acyl-CoA N-acyltransferases (Nat)"/>
    <property type="match status" value="1"/>
</dbReference>
<evidence type="ECO:0000259" key="1">
    <source>
        <dbReference type="PROSITE" id="PS51186"/>
    </source>
</evidence>
<dbReference type="PROSITE" id="PS51186">
    <property type="entry name" value="GNAT"/>
    <property type="match status" value="1"/>
</dbReference>
<dbReference type="PANTHER" id="PTHR43617">
    <property type="entry name" value="L-AMINO ACID N-ACETYLTRANSFERASE"/>
    <property type="match status" value="1"/>
</dbReference>
<dbReference type="PANTHER" id="PTHR43617:SF2">
    <property type="entry name" value="UPF0039 PROTEIN SLL0451"/>
    <property type="match status" value="1"/>
</dbReference>